<protein>
    <submittedName>
        <fullName evidence="1">Uncharacterized protein</fullName>
    </submittedName>
</protein>
<evidence type="ECO:0000313" key="1">
    <source>
        <dbReference type="EMBL" id="MBO3663931.1"/>
    </source>
</evidence>
<dbReference type="Gene3D" id="2.160.20.10">
    <property type="entry name" value="Single-stranded right-handed beta-helix, Pectin lyase-like"/>
    <property type="match status" value="1"/>
</dbReference>
<dbReference type="InterPro" id="IPR011050">
    <property type="entry name" value="Pectin_lyase_fold/virulence"/>
</dbReference>
<dbReference type="SUPFAM" id="SSF51126">
    <property type="entry name" value="Pectin lyase-like"/>
    <property type="match status" value="1"/>
</dbReference>
<reference evidence="1" key="1">
    <citation type="submission" date="2021-03" db="EMBL/GenBank/DDBJ databases">
        <title>Microbacterium sp. nov., a novel actinobacterium isolated from cow dung.</title>
        <authorList>
            <person name="Zhang L."/>
        </authorList>
    </citation>
    <scope>NUCLEOTIDE SEQUENCE</scope>
    <source>
        <strain evidence="1">NEAU-LLB</strain>
    </source>
</reference>
<dbReference type="AlphaFoldDB" id="A0A939TR99"/>
<comment type="caution">
    <text evidence="1">The sequence shown here is derived from an EMBL/GenBank/DDBJ whole genome shotgun (WGS) entry which is preliminary data.</text>
</comment>
<name>A0A939TR99_9MICO</name>
<organism evidence="1 2">
    <name type="scientific">Microbacterium stercoris</name>
    <dbReference type="NCBI Taxonomy" id="2820289"/>
    <lineage>
        <taxon>Bacteria</taxon>
        <taxon>Bacillati</taxon>
        <taxon>Actinomycetota</taxon>
        <taxon>Actinomycetes</taxon>
        <taxon>Micrococcales</taxon>
        <taxon>Microbacteriaceae</taxon>
        <taxon>Microbacterium</taxon>
    </lineage>
</organism>
<proteinExistence type="predicted"/>
<dbReference type="Proteomes" id="UP000680132">
    <property type="component" value="Unassembled WGS sequence"/>
</dbReference>
<dbReference type="RefSeq" id="WP_208503547.1">
    <property type="nucleotide sequence ID" value="NZ_JAGFOA010000004.1"/>
</dbReference>
<keyword evidence="2" id="KW-1185">Reference proteome</keyword>
<dbReference type="InterPro" id="IPR012334">
    <property type="entry name" value="Pectin_lyas_fold"/>
</dbReference>
<gene>
    <name evidence="1" type="ORF">J5V96_10455</name>
</gene>
<evidence type="ECO:0000313" key="2">
    <source>
        <dbReference type="Proteomes" id="UP000680132"/>
    </source>
</evidence>
<sequence>MNRRRVTRRRTHAGRTSMRRAVVAALAVAAVVGGGLSVALPAVAAPRTLVVDSLAASGRDAVPGDGNCATDSKTCTLRAAIEESNALKGASGGVEIVVKDGLSGDIKPTMIESTGNWMTTANVTSWDAGAAYEITAPVTIDLGNRVGVYPVTDLEMAAFHVNGEDITLKNFTDIFGSGSSVVFGPNAKRVVLEGGQSVTTRSYYPERFAVYEAGATDITIRNYRLQGFYNDGEETGLFLFDAGSKTAPISNIRIDGVAVDYVSGGLCTFADGTGCRTNLTSFYERRNVNLQGFSFTNSRVTNLSGVDAFRFGLGTAATSITLSDLDISGNTFLNVQGRAGSYDTSLITMPNTPLGGANRISNNTFLRADSGQSYAIGWAAAASPGLTAASGLDIIDNHFDGYSTSSIRLRDTGRVNVSGNTFGARSASQARPALGEETSDNAALLLDNHAATANEGLRTWYPSATATVLTKAAPEGSIVVSPRDRDSISSMCMATVQVTKPTGAGTGILPADGADLEVYWTANSTAELYLGRAENVAGATANLTFSLPMGAQTLPGHKGNVSVVAVDPTTGTVSGYVRVQTHLNTEPQNTSSQYSRVVPVTGNCRPALTLKQTETQNDPTTNRQLHYRLTSSVPLDPSTVQADDIKLTAVATEFTYDATRINARVTGVTPVEGSNGTIFDVLIEVDDSATVTATLPKGTVAATSGLANAGPAASDDSGITFTNPVTATKSKFSVVTGEPNGQEYAYALRAGAPVPNSELVFELALDAAGQEHGVRVSDSAPEVAAEGEHTDLIRVTAREGAVAANTATAILGTLRSGDPRYDGLVVPTVTPFLFATDPSIEIDKRAYTGVTDSSSPARIEATGTPALSGARLLDAEQVCFVYTVTNRSQDDWATTLSEIVVTDSDTRLGQNGTIGTIARLGIGESTSLSACATLIPVDTTVTVGAER</sequence>
<dbReference type="EMBL" id="JAGFOA010000004">
    <property type="protein sequence ID" value="MBO3663931.1"/>
    <property type="molecule type" value="Genomic_DNA"/>
</dbReference>
<accession>A0A939TR99</accession>